<evidence type="ECO:0000313" key="1">
    <source>
        <dbReference type="EMBL" id="VDN50824.1"/>
    </source>
</evidence>
<evidence type="ECO:0000313" key="4">
    <source>
        <dbReference type="WBParaSite" id="DME_0000580301-mRNA-1"/>
    </source>
</evidence>
<dbReference type="EMBL" id="UYYG01000008">
    <property type="protein sequence ID" value="VDN50824.1"/>
    <property type="molecule type" value="Genomic_DNA"/>
</dbReference>
<organism evidence="2 4">
    <name type="scientific">Dracunculus medinensis</name>
    <name type="common">Guinea worm</name>
    <dbReference type="NCBI Taxonomy" id="318479"/>
    <lineage>
        <taxon>Eukaryota</taxon>
        <taxon>Metazoa</taxon>
        <taxon>Ecdysozoa</taxon>
        <taxon>Nematoda</taxon>
        <taxon>Chromadorea</taxon>
        <taxon>Rhabditida</taxon>
        <taxon>Spirurina</taxon>
        <taxon>Dracunculoidea</taxon>
        <taxon>Dracunculidae</taxon>
        <taxon>Dracunculus</taxon>
    </lineage>
</organism>
<reference evidence="1 3" key="2">
    <citation type="submission" date="2018-11" db="EMBL/GenBank/DDBJ databases">
        <authorList>
            <consortium name="Pathogen Informatics"/>
        </authorList>
    </citation>
    <scope>NUCLEOTIDE SEQUENCE [LARGE SCALE GENOMIC DNA]</scope>
</reference>
<dbReference type="Proteomes" id="UP000274756">
    <property type="component" value="Unassembled WGS sequence"/>
</dbReference>
<protein>
    <submittedName>
        <fullName evidence="4">HTH_48 domain-containing protein</fullName>
    </submittedName>
</protein>
<dbReference type="Proteomes" id="UP000038040">
    <property type="component" value="Unplaced"/>
</dbReference>
<sequence>METTARKGDNRKLFRLFHKATITREKVNEMKQNINGASVKGIKDRLIRWKEFFEAGLKHDAPSVVPNITDSPVEPYVRK</sequence>
<keyword evidence="3" id="KW-1185">Reference proteome</keyword>
<evidence type="ECO:0000313" key="2">
    <source>
        <dbReference type="Proteomes" id="UP000038040"/>
    </source>
</evidence>
<evidence type="ECO:0000313" key="3">
    <source>
        <dbReference type="Proteomes" id="UP000274756"/>
    </source>
</evidence>
<dbReference type="OrthoDB" id="6627613at2759"/>
<reference evidence="4" key="1">
    <citation type="submission" date="2017-02" db="UniProtKB">
        <authorList>
            <consortium name="WormBaseParasite"/>
        </authorList>
    </citation>
    <scope>IDENTIFICATION</scope>
</reference>
<gene>
    <name evidence="1" type="ORF">DME_LOCUS797</name>
</gene>
<name>A0A0N4UEJ5_DRAME</name>
<dbReference type="WBParaSite" id="DME_0000580301-mRNA-1">
    <property type="protein sequence ID" value="DME_0000580301-mRNA-1"/>
    <property type="gene ID" value="DME_0000580301"/>
</dbReference>
<proteinExistence type="predicted"/>
<dbReference type="AlphaFoldDB" id="A0A0N4UEJ5"/>
<accession>A0A0N4UEJ5</accession>